<evidence type="ECO:0000256" key="1">
    <source>
        <dbReference type="PIRNR" id="PIRNR037318"/>
    </source>
</evidence>
<keyword evidence="1 3" id="KW-0808">Transferase</keyword>
<comment type="pathway">
    <text evidence="1">Bacterial outer membrane biogenesis; LPS core biosynthesis.</text>
</comment>
<proteinExistence type="inferred from homology"/>
<comment type="caution">
    <text evidence="3">The sequence shown here is derived from an EMBL/GenBank/DDBJ whole genome shotgun (WGS) entry which is preliminary data.</text>
</comment>
<accession>A0A6N7LTJ9</accession>
<sequence length="272" mass="31431">MTELFLRDELARAWQQKDPFDCVVALEGEVFRAREGRRTLRFSLNGRSYFLKHHRGVGWGEVLKNLCQLRLPIVSALAEVRAIEAVTAAGLHTMTVAGYGEKGINPAKIHSFVITDDLADTLSLEEAGLLWQQDPPEPVFKRTLLDNVVRMAKVMHAAGINHRDFYLCHFLMSRTNWLANEGDVPLYLIDLHRAQVRERVPWRWLVKDMSGLFYSAMDIGLTKADLLRAMANYSGKPWRQTLQEDQRFWLAVRGRAEKLYRKDKQQEAPRWI</sequence>
<keyword evidence="1" id="KW-0547">Nucleotide-binding</keyword>
<name>A0A6N7LTJ9_9GAMM</name>
<keyword evidence="4" id="KW-1185">Reference proteome</keyword>
<protein>
    <recommendedName>
        <fullName evidence="1">Lipopolysaccharide core heptose(I) kinase</fullName>
        <ecNumber evidence="1">2.7.1.-</ecNumber>
    </recommendedName>
</protein>
<dbReference type="GO" id="GO:0016301">
    <property type="term" value="F:kinase activity"/>
    <property type="evidence" value="ECO:0007669"/>
    <property type="project" value="UniProtKB-UniRule"/>
</dbReference>
<comment type="function">
    <text evidence="1">Kinase involved in the biosynthesis of the core oligosaccharide region of lipopolysaccharide (LPS). Catalyzes the phosphorylation of heptose I (HepI), the first heptose added to the Kdo2-lipid A module.</text>
</comment>
<dbReference type="EMBL" id="WIRE01000001">
    <property type="protein sequence ID" value="MQX52696.1"/>
    <property type="molecule type" value="Genomic_DNA"/>
</dbReference>
<evidence type="ECO:0000256" key="2">
    <source>
        <dbReference type="PIRSR" id="PIRSR037318-50"/>
    </source>
</evidence>
<reference evidence="3 4" key="1">
    <citation type="submission" date="2019-10" db="EMBL/GenBank/DDBJ databases">
        <title>Alcanivorax sp.PA15-N-34 draft genome sequence.</title>
        <authorList>
            <person name="Liao X."/>
            <person name="Shao Z."/>
        </authorList>
    </citation>
    <scope>NUCLEOTIDE SEQUENCE [LARGE SCALE GENOMIC DNA]</scope>
    <source>
        <strain evidence="3 4">PA15-N-34</strain>
    </source>
</reference>
<feature type="active site" evidence="2">
    <location>
        <position position="164"/>
    </location>
</feature>
<dbReference type="GO" id="GO:0005524">
    <property type="term" value="F:ATP binding"/>
    <property type="evidence" value="ECO:0007669"/>
    <property type="project" value="UniProtKB-UniRule"/>
</dbReference>
<evidence type="ECO:0000313" key="3">
    <source>
        <dbReference type="EMBL" id="MQX52696.1"/>
    </source>
</evidence>
<organism evidence="3 4">
    <name type="scientific">Alcanivorax sediminis</name>
    <dbReference type="NCBI Taxonomy" id="2663008"/>
    <lineage>
        <taxon>Bacteria</taxon>
        <taxon>Pseudomonadati</taxon>
        <taxon>Pseudomonadota</taxon>
        <taxon>Gammaproteobacteria</taxon>
        <taxon>Oceanospirillales</taxon>
        <taxon>Alcanivoracaceae</taxon>
        <taxon>Alcanivorax</taxon>
    </lineage>
</organism>
<keyword evidence="1" id="KW-0067">ATP-binding</keyword>
<keyword evidence="1" id="KW-0448">Lipopolysaccharide biosynthesis</keyword>
<dbReference type="AlphaFoldDB" id="A0A6N7LTJ9"/>
<dbReference type="UniPathway" id="UPA00958"/>
<dbReference type="NCBIfam" id="NF011703">
    <property type="entry name" value="PRK15123.1"/>
    <property type="match status" value="1"/>
</dbReference>
<comment type="similarity">
    <text evidence="1">Belongs to the protein kinase superfamily. KdkA/rfaP family.</text>
</comment>
<evidence type="ECO:0000313" key="4">
    <source>
        <dbReference type="Proteomes" id="UP000469421"/>
    </source>
</evidence>
<dbReference type="InterPro" id="IPR017172">
    <property type="entry name" value="Lsacc_core_hep_kinase_RfaP"/>
</dbReference>
<dbReference type="GO" id="GO:0009244">
    <property type="term" value="P:lipopolysaccharide core region biosynthetic process"/>
    <property type="evidence" value="ECO:0007669"/>
    <property type="project" value="UniProtKB-UniRule"/>
</dbReference>
<dbReference type="EC" id="2.7.1.-" evidence="1"/>
<keyword evidence="1 3" id="KW-0418">Kinase</keyword>
<gene>
    <name evidence="3" type="primary">rfaP</name>
    <name evidence="3" type="ORF">GFN93_05505</name>
</gene>
<dbReference type="Pfam" id="PF06293">
    <property type="entry name" value="Kdo"/>
    <property type="match status" value="1"/>
</dbReference>
<dbReference type="InterPro" id="IPR011009">
    <property type="entry name" value="Kinase-like_dom_sf"/>
</dbReference>
<dbReference type="SUPFAM" id="SSF56112">
    <property type="entry name" value="Protein kinase-like (PK-like)"/>
    <property type="match status" value="1"/>
</dbReference>
<dbReference type="PIRSF" id="PIRSF037318">
    <property type="entry name" value="RfaP"/>
    <property type="match status" value="1"/>
</dbReference>
<dbReference type="RefSeq" id="WP_153499608.1">
    <property type="nucleotide sequence ID" value="NZ_WIRE01000001.1"/>
</dbReference>
<dbReference type="Proteomes" id="UP000469421">
    <property type="component" value="Unassembled WGS sequence"/>
</dbReference>